<dbReference type="OrthoDB" id="420564at2759"/>
<organism evidence="1 2">
    <name type="scientific">Agaricus bisporus var. burnettii (strain JB137-S8 / ATCC MYA-4627 / FGSC 10392)</name>
    <name type="common">White button mushroom</name>
    <dbReference type="NCBI Taxonomy" id="597362"/>
    <lineage>
        <taxon>Eukaryota</taxon>
        <taxon>Fungi</taxon>
        <taxon>Dikarya</taxon>
        <taxon>Basidiomycota</taxon>
        <taxon>Agaricomycotina</taxon>
        <taxon>Agaricomycetes</taxon>
        <taxon>Agaricomycetidae</taxon>
        <taxon>Agaricales</taxon>
        <taxon>Agaricineae</taxon>
        <taxon>Agaricaceae</taxon>
        <taxon>Agaricus</taxon>
    </lineage>
</organism>
<evidence type="ECO:0000313" key="2">
    <source>
        <dbReference type="Proteomes" id="UP000008493"/>
    </source>
</evidence>
<dbReference type="eggNOG" id="ENOG502R6JX">
    <property type="taxonomic scope" value="Eukaryota"/>
</dbReference>
<protein>
    <submittedName>
        <fullName evidence="1">Uncharacterized protein</fullName>
    </submittedName>
</protein>
<evidence type="ECO:0000313" key="1">
    <source>
        <dbReference type="EMBL" id="EKM79229.1"/>
    </source>
</evidence>
<sequence>MCDGQTSTDKSQLYSNLPVKCHKFILPTDAASRGFNADITNCEYIGSYNWVSNHDDQSIIVPGSPREWQERPLPHYLRLDREGHYRDQYDPRMHSINLLPLLLSVNHWQERTQPSEKYPWYDVDFITNRNSIRHLLRILRNQSSGSYDSRGITKDYSRGNFNNPSYSNPVRIDVELAGNKTILLNRWDSTTFEPITRNSCGFNFENAFTREADAVSALDSVSKDSGRHLRIVSYDFGGLHMVVRSEIDACIPSAPQSSYDGPINEIVPSKSEQESSSSQQITTAFGLNIIPSPNPPTPQSHLIELSTVSTSKTTTFQTWNAKERYPQLFFSQVPNHYLACHTKGLITQVRKRDIHTSPEILFYQPIIQPQFKTLRHLLHMIQMEVIKQSRRFPNVNSFSLVYENGQLSLFERVGERCLPDEAFAMFNV</sequence>
<accession>K5VXL7</accession>
<dbReference type="HOGENOM" id="CLU_030046_0_1_1"/>
<name>K5VXL7_AGABU</name>
<proteinExistence type="predicted"/>
<dbReference type="InParanoid" id="K5VXL7"/>
<dbReference type="KEGG" id="abp:AGABI1DRAFT128390"/>
<dbReference type="AlphaFoldDB" id="K5VXL7"/>
<dbReference type="Proteomes" id="UP000008493">
    <property type="component" value="Unassembled WGS sequence"/>
</dbReference>
<dbReference type="OMA" id="VRAYHRN"/>
<reference evidence="2" key="1">
    <citation type="journal article" date="2012" name="Proc. Natl. Acad. Sci. U.S.A.">
        <title>Genome sequence of the button mushroom Agaricus bisporus reveals mechanisms governing adaptation to a humic-rich ecological niche.</title>
        <authorList>
            <person name="Morin E."/>
            <person name="Kohler A."/>
            <person name="Baker A.R."/>
            <person name="Foulongne-Oriol M."/>
            <person name="Lombard V."/>
            <person name="Nagy L.G."/>
            <person name="Ohm R.A."/>
            <person name="Patyshakuliyeva A."/>
            <person name="Brun A."/>
            <person name="Aerts A.L."/>
            <person name="Bailey A.M."/>
            <person name="Billette C."/>
            <person name="Coutinho P.M."/>
            <person name="Deakin G."/>
            <person name="Doddapaneni H."/>
            <person name="Floudas D."/>
            <person name="Grimwood J."/>
            <person name="Hilden K."/>
            <person name="Kuees U."/>
            <person name="LaButti K.M."/>
            <person name="Lapidus A."/>
            <person name="Lindquist E.A."/>
            <person name="Lucas S.M."/>
            <person name="Murat C."/>
            <person name="Riley R.W."/>
            <person name="Salamov A.A."/>
            <person name="Schmutz J."/>
            <person name="Subramanian V."/>
            <person name="Woesten H.A.B."/>
            <person name="Xu J."/>
            <person name="Eastwood D.C."/>
            <person name="Foster G.D."/>
            <person name="Sonnenberg A.S."/>
            <person name="Cullen D."/>
            <person name="de Vries R.P."/>
            <person name="Lundell T."/>
            <person name="Hibbett D.S."/>
            <person name="Henrissat B."/>
            <person name="Burton K.S."/>
            <person name="Kerrigan R.W."/>
            <person name="Challen M.P."/>
            <person name="Grigoriev I.V."/>
            <person name="Martin F."/>
        </authorList>
    </citation>
    <scope>NUCLEOTIDE SEQUENCE [LARGE SCALE GENOMIC DNA]</scope>
    <source>
        <strain evidence="2">JB137-S8 / ATCC MYA-4627 / FGSC 10392</strain>
    </source>
</reference>
<dbReference type="GeneID" id="18826817"/>
<dbReference type="STRING" id="597362.K5VXL7"/>
<keyword evidence="2" id="KW-1185">Reference proteome</keyword>
<gene>
    <name evidence="1" type="ORF">AGABI1DRAFT_128390</name>
</gene>
<dbReference type="EMBL" id="JH971390">
    <property type="protein sequence ID" value="EKM79229.1"/>
    <property type="molecule type" value="Genomic_DNA"/>
</dbReference>
<dbReference type="PANTHER" id="PTHR35179">
    <property type="entry name" value="PROTEIN CBG02620"/>
    <property type="match status" value="1"/>
</dbReference>
<dbReference type="RefSeq" id="XP_007329955.1">
    <property type="nucleotide sequence ID" value="XM_007329893.1"/>
</dbReference>
<dbReference type="PANTHER" id="PTHR35179:SF2">
    <property type="entry name" value="START DOMAIN-CONTAINING PROTEIN"/>
    <property type="match status" value="1"/>
</dbReference>